<dbReference type="PANTHER" id="PTHR46532">
    <property type="entry name" value="MALE FERTILITY FACTOR KL5"/>
    <property type="match status" value="1"/>
</dbReference>
<evidence type="ECO:0000256" key="1">
    <source>
        <dbReference type="SAM" id="MobiDB-lite"/>
    </source>
</evidence>
<evidence type="ECO:0000313" key="3">
    <source>
        <dbReference type="EMBL" id="KAK7091017.1"/>
    </source>
</evidence>
<dbReference type="Pfam" id="PF08385">
    <property type="entry name" value="DHC_N1"/>
    <property type="match status" value="1"/>
</dbReference>
<dbReference type="Proteomes" id="UP001374579">
    <property type="component" value="Unassembled WGS sequence"/>
</dbReference>
<dbReference type="EMBL" id="JBAMIC010000024">
    <property type="protein sequence ID" value="KAK7091017.1"/>
    <property type="molecule type" value="Genomic_DNA"/>
</dbReference>
<dbReference type="SUPFAM" id="SSF101447">
    <property type="entry name" value="Formin homology 2 domain (FH2 domain)"/>
    <property type="match status" value="1"/>
</dbReference>
<name>A0AAN9AQ73_9CAEN</name>
<reference evidence="3 4" key="1">
    <citation type="submission" date="2024-02" db="EMBL/GenBank/DDBJ databases">
        <title>Chromosome-scale genome assembly of the rough periwinkle Littorina saxatilis.</title>
        <authorList>
            <person name="De Jode A."/>
            <person name="Faria R."/>
            <person name="Formenti G."/>
            <person name="Sims Y."/>
            <person name="Smith T.P."/>
            <person name="Tracey A."/>
            <person name="Wood J.M.D."/>
            <person name="Zagrodzka Z.B."/>
            <person name="Johannesson K."/>
            <person name="Butlin R.K."/>
            <person name="Leder E.H."/>
        </authorList>
    </citation>
    <scope>NUCLEOTIDE SEQUENCE [LARGE SCALE GENOMIC DNA]</scope>
    <source>
        <strain evidence="3">Snail1</strain>
        <tissue evidence="3">Muscle</tissue>
    </source>
</reference>
<gene>
    <name evidence="3" type="ORF">V1264_010736</name>
</gene>
<feature type="compositionally biased region" description="Basic residues" evidence="1">
    <location>
        <begin position="1"/>
        <end position="11"/>
    </location>
</feature>
<dbReference type="GO" id="GO:0045505">
    <property type="term" value="F:dynein intermediate chain binding"/>
    <property type="evidence" value="ECO:0007669"/>
    <property type="project" value="InterPro"/>
</dbReference>
<keyword evidence="4" id="KW-1185">Reference proteome</keyword>
<proteinExistence type="predicted"/>
<dbReference type="PANTHER" id="PTHR46532:SF11">
    <property type="entry name" value="DYNEIN AXONEMAL HEAVY CHAIN 12"/>
    <property type="match status" value="1"/>
</dbReference>
<organism evidence="3 4">
    <name type="scientific">Littorina saxatilis</name>
    <dbReference type="NCBI Taxonomy" id="31220"/>
    <lineage>
        <taxon>Eukaryota</taxon>
        <taxon>Metazoa</taxon>
        <taxon>Spiralia</taxon>
        <taxon>Lophotrochozoa</taxon>
        <taxon>Mollusca</taxon>
        <taxon>Gastropoda</taxon>
        <taxon>Caenogastropoda</taxon>
        <taxon>Littorinimorpha</taxon>
        <taxon>Littorinoidea</taxon>
        <taxon>Littorinidae</taxon>
        <taxon>Littorina</taxon>
    </lineage>
</organism>
<sequence>MPKKGRGKSGKKSGTNSSAISRQISLAEVRINHPEVTMEIAPEISSPEPPPPPPPPPPPRREKSMTDWIRDRVSVTYLRKEDWKPEHLMTIDEFVKDGEFRYLFFYKDVYRGFCVERDVPPFPVDQLFYFLKVGDLDRLRKGNFFDSVQYGSLNGDYLNSLLRVMSKLHGPQFFSNPTWTESMRNDFSEKFHRFMSGLTDTRWKLEGKTVLYIPNEGRVFPIVEAAEDKEYIQRMEVCMIHWSRQIKHVLNMQTSGTGESEQGPLAEVDHWKNRCADLTGITSQLDHPAIVRIISVLQHAKSNYITPFLKLAGEIMEGSRQAESNLMFLKVLKESCHEMMLAYNVL</sequence>
<feature type="domain" description="Dynein heavy chain tail" evidence="2">
    <location>
        <begin position="232"/>
        <end position="339"/>
    </location>
</feature>
<dbReference type="GO" id="GO:0007018">
    <property type="term" value="P:microtubule-based movement"/>
    <property type="evidence" value="ECO:0007669"/>
    <property type="project" value="InterPro"/>
</dbReference>
<dbReference type="GO" id="GO:0005858">
    <property type="term" value="C:axonemal dynein complex"/>
    <property type="evidence" value="ECO:0007669"/>
    <property type="project" value="TreeGrafter"/>
</dbReference>
<dbReference type="AlphaFoldDB" id="A0AAN9AQ73"/>
<dbReference type="InterPro" id="IPR013594">
    <property type="entry name" value="Dynein_heavy_tail"/>
</dbReference>
<evidence type="ECO:0000259" key="2">
    <source>
        <dbReference type="Pfam" id="PF08385"/>
    </source>
</evidence>
<dbReference type="GO" id="GO:0051959">
    <property type="term" value="F:dynein light intermediate chain binding"/>
    <property type="evidence" value="ECO:0007669"/>
    <property type="project" value="InterPro"/>
</dbReference>
<protein>
    <recommendedName>
        <fullName evidence="2">Dynein heavy chain tail domain-containing protein</fullName>
    </recommendedName>
</protein>
<dbReference type="InterPro" id="IPR026983">
    <property type="entry name" value="DHC"/>
</dbReference>
<feature type="region of interest" description="Disordered" evidence="1">
    <location>
        <begin position="1"/>
        <end position="65"/>
    </location>
</feature>
<evidence type="ECO:0000313" key="4">
    <source>
        <dbReference type="Proteomes" id="UP001374579"/>
    </source>
</evidence>
<comment type="caution">
    <text evidence="3">The sequence shown here is derived from an EMBL/GenBank/DDBJ whole genome shotgun (WGS) entry which is preliminary data.</text>
</comment>
<accession>A0AAN9AQ73</accession>
<feature type="compositionally biased region" description="Pro residues" evidence="1">
    <location>
        <begin position="47"/>
        <end position="58"/>
    </location>
</feature>